<name>A0A3S5AT91_9PLAT</name>
<proteinExistence type="predicted"/>
<comment type="caution">
    <text evidence="1">The sequence shown here is derived from an EMBL/GenBank/DDBJ whole genome shotgun (WGS) entry which is preliminary data.</text>
</comment>
<reference evidence="1" key="1">
    <citation type="submission" date="2018-11" db="EMBL/GenBank/DDBJ databases">
        <authorList>
            <consortium name="Pathogen Informatics"/>
        </authorList>
    </citation>
    <scope>NUCLEOTIDE SEQUENCE</scope>
</reference>
<dbReference type="AlphaFoldDB" id="A0A3S5AT91"/>
<accession>A0A3S5AT91</accession>
<dbReference type="EMBL" id="CAAALY010254401">
    <property type="protein sequence ID" value="VEL37241.1"/>
    <property type="molecule type" value="Genomic_DNA"/>
</dbReference>
<gene>
    <name evidence="1" type="ORF">PXEA_LOCUS30681</name>
</gene>
<dbReference type="Proteomes" id="UP000784294">
    <property type="component" value="Unassembled WGS sequence"/>
</dbReference>
<keyword evidence="2" id="KW-1185">Reference proteome</keyword>
<organism evidence="1 2">
    <name type="scientific">Protopolystoma xenopodis</name>
    <dbReference type="NCBI Taxonomy" id="117903"/>
    <lineage>
        <taxon>Eukaryota</taxon>
        <taxon>Metazoa</taxon>
        <taxon>Spiralia</taxon>
        <taxon>Lophotrochozoa</taxon>
        <taxon>Platyhelminthes</taxon>
        <taxon>Monogenea</taxon>
        <taxon>Polyopisthocotylea</taxon>
        <taxon>Polystomatidea</taxon>
        <taxon>Polystomatidae</taxon>
        <taxon>Protopolystoma</taxon>
    </lineage>
</organism>
<protein>
    <submittedName>
        <fullName evidence="1">Uncharacterized protein</fullName>
    </submittedName>
</protein>
<evidence type="ECO:0000313" key="1">
    <source>
        <dbReference type="EMBL" id="VEL37241.1"/>
    </source>
</evidence>
<evidence type="ECO:0000313" key="2">
    <source>
        <dbReference type="Proteomes" id="UP000784294"/>
    </source>
</evidence>
<sequence>MQSPGTTPLKMFSFSHLGYSSSLISSLRQHCQRESNRCLSSHLFFLSLLSQQAFLSPIDTTGLQIRDAKRDSNPGSAIFTFDMLCSATSANGSRDRGDFEDIYFREQSSCQLHSKVPKRRGFALPFLQATT</sequence>